<evidence type="ECO:0000256" key="1">
    <source>
        <dbReference type="SAM" id="MobiDB-lite"/>
    </source>
</evidence>
<dbReference type="EMBL" id="CAJGYO010000012">
    <property type="protein sequence ID" value="CAD6263301.1"/>
    <property type="molecule type" value="Genomic_DNA"/>
</dbReference>
<organism evidence="2 3">
    <name type="scientific">Miscanthus lutarioriparius</name>
    <dbReference type="NCBI Taxonomy" id="422564"/>
    <lineage>
        <taxon>Eukaryota</taxon>
        <taxon>Viridiplantae</taxon>
        <taxon>Streptophyta</taxon>
        <taxon>Embryophyta</taxon>
        <taxon>Tracheophyta</taxon>
        <taxon>Spermatophyta</taxon>
        <taxon>Magnoliopsida</taxon>
        <taxon>Liliopsida</taxon>
        <taxon>Poales</taxon>
        <taxon>Poaceae</taxon>
        <taxon>PACMAD clade</taxon>
        <taxon>Panicoideae</taxon>
        <taxon>Andropogonodae</taxon>
        <taxon>Andropogoneae</taxon>
        <taxon>Saccharinae</taxon>
        <taxon>Miscanthus</taxon>
    </lineage>
</organism>
<gene>
    <name evidence="2" type="ORF">NCGR_LOCUS46610</name>
</gene>
<feature type="region of interest" description="Disordered" evidence="1">
    <location>
        <begin position="1"/>
        <end position="29"/>
    </location>
</feature>
<feature type="region of interest" description="Disordered" evidence="1">
    <location>
        <begin position="61"/>
        <end position="88"/>
    </location>
</feature>
<evidence type="ECO:0000313" key="2">
    <source>
        <dbReference type="EMBL" id="CAD6263301.1"/>
    </source>
</evidence>
<keyword evidence="3" id="KW-1185">Reference proteome</keyword>
<sequence>MEDAFSPEGSLGAGGGGGGGGTGRGNGQGFCLDGVGTAPREACSVTVQRGNGSGAYRQLATQPVGPAPHLTQLSSRGWSLERRRAGSV</sequence>
<feature type="compositionally biased region" description="Basic and acidic residues" evidence="1">
    <location>
        <begin position="79"/>
        <end position="88"/>
    </location>
</feature>
<comment type="caution">
    <text evidence="2">The sequence shown here is derived from an EMBL/GenBank/DDBJ whole genome shotgun (WGS) entry which is preliminary data.</text>
</comment>
<name>A0A811QVU5_9POAL</name>
<feature type="compositionally biased region" description="Gly residues" evidence="1">
    <location>
        <begin position="11"/>
        <end position="28"/>
    </location>
</feature>
<evidence type="ECO:0000313" key="3">
    <source>
        <dbReference type="Proteomes" id="UP000604825"/>
    </source>
</evidence>
<protein>
    <submittedName>
        <fullName evidence="2">Uncharacterized protein</fullName>
    </submittedName>
</protein>
<dbReference type="Proteomes" id="UP000604825">
    <property type="component" value="Unassembled WGS sequence"/>
</dbReference>
<reference evidence="2" key="1">
    <citation type="submission" date="2020-10" db="EMBL/GenBank/DDBJ databases">
        <authorList>
            <person name="Han B."/>
            <person name="Lu T."/>
            <person name="Zhao Q."/>
            <person name="Huang X."/>
            <person name="Zhao Y."/>
        </authorList>
    </citation>
    <scope>NUCLEOTIDE SEQUENCE</scope>
</reference>
<dbReference type="AlphaFoldDB" id="A0A811QVU5"/>
<proteinExistence type="predicted"/>
<accession>A0A811QVU5</accession>